<accession>A0A2S7TX89</accession>
<dbReference type="RefSeq" id="WP_105041855.1">
    <property type="nucleotide sequence ID" value="NZ_MQWA01000001.1"/>
</dbReference>
<keyword evidence="2" id="KW-1185">Reference proteome</keyword>
<gene>
    <name evidence="1" type="ORF">BSZ32_01925</name>
</gene>
<evidence type="ECO:0000313" key="2">
    <source>
        <dbReference type="Proteomes" id="UP000239907"/>
    </source>
</evidence>
<comment type="caution">
    <text evidence="1">The sequence shown here is derived from an EMBL/GenBank/DDBJ whole genome shotgun (WGS) entry which is preliminary data.</text>
</comment>
<dbReference type="AlphaFoldDB" id="A0A2S7TX89"/>
<evidence type="ECO:0000313" key="1">
    <source>
        <dbReference type="EMBL" id="PQJ27375.1"/>
    </source>
</evidence>
<dbReference type="EMBL" id="MQWA01000001">
    <property type="protein sequence ID" value="PQJ27375.1"/>
    <property type="molecule type" value="Genomic_DNA"/>
</dbReference>
<sequence length="227" mass="25118">MHRRGFSLLKTIIAIVVLVALTSMAAHTVMSWVPRNLQDVDGSGPAEEGAKIPDLAERLKEAIDKSYEVKITEEELNRYIASKLELTQSSIVDDYVEITGVYVDLKPDLIDVSIEREFDIPNNQQPDGSKKLGFMPFSQTVSMQIELRTVDNVDGGKMRIVRFPGGNFGKSPAPGLLVRVVKPSFDIIAEVFEEEIKLGYEEMTSVVIGDGIITLNSKPVNVKQGRP</sequence>
<name>A0A2S7TX89_9BACT</name>
<reference evidence="1 2" key="1">
    <citation type="submission" date="2016-12" db="EMBL/GenBank/DDBJ databases">
        <title>Study of bacterial adaptation to deep sea.</title>
        <authorList>
            <person name="Song J."/>
            <person name="Yoshizawa S."/>
            <person name="Kogure K."/>
        </authorList>
    </citation>
    <scope>NUCLEOTIDE SEQUENCE [LARGE SCALE GENOMIC DNA]</scope>
    <source>
        <strain evidence="1 2">SAORIC-165</strain>
    </source>
</reference>
<proteinExistence type="predicted"/>
<dbReference type="Proteomes" id="UP000239907">
    <property type="component" value="Unassembled WGS sequence"/>
</dbReference>
<organism evidence="1 2">
    <name type="scientific">Rubritalea profundi</name>
    <dbReference type="NCBI Taxonomy" id="1658618"/>
    <lineage>
        <taxon>Bacteria</taxon>
        <taxon>Pseudomonadati</taxon>
        <taxon>Verrucomicrobiota</taxon>
        <taxon>Verrucomicrobiia</taxon>
        <taxon>Verrucomicrobiales</taxon>
        <taxon>Rubritaleaceae</taxon>
        <taxon>Rubritalea</taxon>
    </lineage>
</organism>
<protein>
    <submittedName>
        <fullName evidence="1">Uncharacterized protein</fullName>
    </submittedName>
</protein>